<dbReference type="EMBL" id="BOMQ01000088">
    <property type="protein sequence ID" value="GIE53707.1"/>
    <property type="molecule type" value="Genomic_DNA"/>
</dbReference>
<reference evidence="2" key="1">
    <citation type="submission" date="2021-01" db="EMBL/GenBank/DDBJ databases">
        <title>Whole genome shotgun sequence of Actinoplanes nipponensis NBRC 14063.</title>
        <authorList>
            <person name="Komaki H."/>
            <person name="Tamura T."/>
        </authorList>
    </citation>
    <scope>NUCLEOTIDE SEQUENCE</scope>
    <source>
        <strain evidence="2">NBRC 14063</strain>
    </source>
</reference>
<dbReference type="RefSeq" id="WP_203775950.1">
    <property type="nucleotide sequence ID" value="NZ_BAAAYJ010000063.1"/>
</dbReference>
<feature type="region of interest" description="Disordered" evidence="1">
    <location>
        <begin position="196"/>
        <end position="215"/>
    </location>
</feature>
<evidence type="ECO:0000256" key="1">
    <source>
        <dbReference type="SAM" id="MobiDB-lite"/>
    </source>
</evidence>
<gene>
    <name evidence="2" type="ORF">Ani05nite_72410</name>
</gene>
<dbReference type="Proteomes" id="UP000647172">
    <property type="component" value="Unassembled WGS sequence"/>
</dbReference>
<evidence type="ECO:0000313" key="2">
    <source>
        <dbReference type="EMBL" id="GIE53707.1"/>
    </source>
</evidence>
<name>A0A919MR01_9ACTN</name>
<comment type="caution">
    <text evidence="2">The sequence shown here is derived from an EMBL/GenBank/DDBJ whole genome shotgun (WGS) entry which is preliminary data.</text>
</comment>
<proteinExistence type="predicted"/>
<sequence length="215" mass="23304">MTRNVEPGPPSASVSVYWLPLGAGGHVVRWNGRLYEAVVARREHRPAADLYHCALEVVVDAGRSVIEMAPVWSVRAADRGVVRQGPVGLPWLGRFTAFRYEVRRWRDGIIPDLAEAAGGPVLAGSDPGRARELLDLVPQAPPVTWGRDELRTGDMWNSNSLVAWLLARSGHPVTGIGPPAHGRAPGWRAGLVLAARQQPGRRRAPTVGHHDGRSS</sequence>
<organism evidence="2 3">
    <name type="scientific">Actinoplanes nipponensis</name>
    <dbReference type="NCBI Taxonomy" id="135950"/>
    <lineage>
        <taxon>Bacteria</taxon>
        <taxon>Bacillati</taxon>
        <taxon>Actinomycetota</taxon>
        <taxon>Actinomycetes</taxon>
        <taxon>Micromonosporales</taxon>
        <taxon>Micromonosporaceae</taxon>
        <taxon>Actinoplanes</taxon>
    </lineage>
</organism>
<evidence type="ECO:0000313" key="3">
    <source>
        <dbReference type="Proteomes" id="UP000647172"/>
    </source>
</evidence>
<protein>
    <submittedName>
        <fullName evidence="2">Uncharacterized protein</fullName>
    </submittedName>
</protein>
<keyword evidence="3" id="KW-1185">Reference proteome</keyword>
<dbReference type="AlphaFoldDB" id="A0A919MR01"/>
<accession>A0A919MR01</accession>